<dbReference type="Pfam" id="PF04827">
    <property type="entry name" value="Plant_tran"/>
    <property type="match status" value="1"/>
</dbReference>
<proteinExistence type="predicted"/>
<dbReference type="PANTHER" id="PTHR47150">
    <property type="entry name" value="OS12G0169200 PROTEIN"/>
    <property type="match status" value="1"/>
</dbReference>
<dbReference type="Proteomes" id="UP000032141">
    <property type="component" value="Chromosome C2"/>
</dbReference>
<sequence length="263" mass="30133">MNNPLFLRIVDRPSNEVPYFEQRKNAHGRLGLSVLQKCTSAIRILACGQSGDTYDEYLRLGESTALLCLENFTNGIIQLFGDEYLRRPTPKDLQRLLDVGEVRGFPGMIGSINCMHWEWKNCPTAWRGQYTRGSRKPTIVLEAVTSHDLWIWHAFFGAPGTLNDINVLDRSPVFDDILQGRAPKVKFKVNGHNYRMAYYLTDGIYPKWSTFIQSIPLPQGPKAELFAERQESVRKDVERAFGVLQSRFAIVKIPAKLWDKEKI</sequence>
<organism evidence="1 2">
    <name type="scientific">Brassica oleracea var. oleracea</name>
    <dbReference type="NCBI Taxonomy" id="109376"/>
    <lineage>
        <taxon>Eukaryota</taxon>
        <taxon>Viridiplantae</taxon>
        <taxon>Streptophyta</taxon>
        <taxon>Embryophyta</taxon>
        <taxon>Tracheophyta</taxon>
        <taxon>Spermatophyta</taxon>
        <taxon>Magnoliopsida</taxon>
        <taxon>eudicotyledons</taxon>
        <taxon>Gunneridae</taxon>
        <taxon>Pentapetalae</taxon>
        <taxon>rosids</taxon>
        <taxon>malvids</taxon>
        <taxon>Brassicales</taxon>
        <taxon>Brassicaceae</taxon>
        <taxon>Brassiceae</taxon>
        <taxon>Brassica</taxon>
    </lineage>
</organism>
<evidence type="ECO:0000313" key="1">
    <source>
        <dbReference type="EnsemblPlants" id="Bo2g136300.1"/>
    </source>
</evidence>
<reference evidence="1" key="2">
    <citation type="submission" date="2015-03" db="UniProtKB">
        <authorList>
            <consortium name="EnsemblPlants"/>
        </authorList>
    </citation>
    <scope>IDENTIFICATION</scope>
</reference>
<dbReference type="AlphaFoldDB" id="A0A0D3AVI1"/>
<dbReference type="PANTHER" id="PTHR47150:SF5">
    <property type="entry name" value="OS07G0546750 PROTEIN"/>
    <property type="match status" value="1"/>
</dbReference>
<evidence type="ECO:0000313" key="2">
    <source>
        <dbReference type="Proteomes" id="UP000032141"/>
    </source>
</evidence>
<keyword evidence="2" id="KW-1185">Reference proteome</keyword>
<protein>
    <recommendedName>
        <fullName evidence="3">DDE Tnp4 domain-containing protein</fullName>
    </recommendedName>
</protein>
<evidence type="ECO:0008006" key="3">
    <source>
        <dbReference type="Google" id="ProtNLM"/>
    </source>
</evidence>
<dbReference type="HOGENOM" id="CLU_012390_8_0_1"/>
<accession>A0A0D3AVI1</accession>
<reference evidence="1 2" key="1">
    <citation type="journal article" date="2014" name="Genome Biol.">
        <title>Transcriptome and methylome profiling reveals relics of genome dominance in the mesopolyploid Brassica oleracea.</title>
        <authorList>
            <person name="Parkin I.A."/>
            <person name="Koh C."/>
            <person name="Tang H."/>
            <person name="Robinson S.J."/>
            <person name="Kagale S."/>
            <person name="Clarke W.E."/>
            <person name="Town C.D."/>
            <person name="Nixon J."/>
            <person name="Krishnakumar V."/>
            <person name="Bidwell S.L."/>
            <person name="Denoeud F."/>
            <person name="Belcram H."/>
            <person name="Links M.G."/>
            <person name="Just J."/>
            <person name="Clarke C."/>
            <person name="Bender T."/>
            <person name="Huebert T."/>
            <person name="Mason A.S."/>
            <person name="Pires J.C."/>
            <person name="Barker G."/>
            <person name="Moore J."/>
            <person name="Walley P.G."/>
            <person name="Manoli S."/>
            <person name="Batley J."/>
            <person name="Edwards D."/>
            <person name="Nelson M.N."/>
            <person name="Wang X."/>
            <person name="Paterson A.H."/>
            <person name="King G."/>
            <person name="Bancroft I."/>
            <person name="Chalhoub B."/>
            <person name="Sharpe A.G."/>
        </authorList>
    </citation>
    <scope>NUCLEOTIDE SEQUENCE</scope>
    <source>
        <strain evidence="1 2">cv. TO1000</strain>
    </source>
</reference>
<dbReference type="Gramene" id="Bo2g136300.1">
    <property type="protein sequence ID" value="Bo2g136300.1"/>
    <property type="gene ID" value="Bo2g136300"/>
</dbReference>
<name>A0A0D3AVI1_BRAOL</name>
<dbReference type="InterPro" id="IPR006912">
    <property type="entry name" value="Harbinger_derived_prot"/>
</dbReference>
<dbReference type="EnsemblPlants" id="Bo2g136300.1">
    <property type="protein sequence ID" value="Bo2g136300.1"/>
    <property type="gene ID" value="Bo2g136300"/>
</dbReference>